<dbReference type="PANTHER" id="PTHR36529">
    <property type="entry name" value="SLL1095 PROTEIN"/>
    <property type="match status" value="1"/>
</dbReference>
<dbReference type="PANTHER" id="PTHR36529:SF1">
    <property type="entry name" value="GLYCOSYLTRANSFERASE"/>
    <property type="match status" value="1"/>
</dbReference>
<evidence type="ECO:0000313" key="2">
    <source>
        <dbReference type="Proteomes" id="UP001501057"/>
    </source>
</evidence>
<keyword evidence="2" id="KW-1185">Reference proteome</keyword>
<dbReference type="Pfam" id="PF09837">
    <property type="entry name" value="DUF2064"/>
    <property type="match status" value="1"/>
</dbReference>
<gene>
    <name evidence="1" type="ORF">GCM10009710_07520</name>
</gene>
<dbReference type="Gene3D" id="3.90.550.10">
    <property type="entry name" value="Spore Coat Polysaccharide Biosynthesis Protein SpsA, Chain A"/>
    <property type="match status" value="1"/>
</dbReference>
<dbReference type="EMBL" id="BAAAME010000002">
    <property type="protein sequence ID" value="GAA1729412.1"/>
    <property type="molecule type" value="Genomic_DNA"/>
</dbReference>
<protein>
    <submittedName>
        <fullName evidence="1">DUF2064 domain-containing protein</fullName>
    </submittedName>
</protein>
<reference evidence="1 2" key="1">
    <citation type="journal article" date="2019" name="Int. J. Syst. Evol. Microbiol.">
        <title>The Global Catalogue of Microorganisms (GCM) 10K type strain sequencing project: providing services to taxonomists for standard genome sequencing and annotation.</title>
        <authorList>
            <consortium name="The Broad Institute Genomics Platform"/>
            <consortium name="The Broad Institute Genome Sequencing Center for Infectious Disease"/>
            <person name="Wu L."/>
            <person name="Ma J."/>
        </authorList>
    </citation>
    <scope>NUCLEOTIDE SEQUENCE [LARGE SCALE GENOMIC DNA]</scope>
    <source>
        <strain evidence="1 2">JCM 13518</strain>
    </source>
</reference>
<dbReference type="InterPro" id="IPR029044">
    <property type="entry name" value="Nucleotide-diphossugar_trans"/>
</dbReference>
<dbReference type="Proteomes" id="UP001501057">
    <property type="component" value="Unassembled WGS sequence"/>
</dbReference>
<comment type="caution">
    <text evidence="1">The sequence shown here is derived from an EMBL/GenBank/DDBJ whole genome shotgun (WGS) entry which is preliminary data.</text>
</comment>
<dbReference type="InterPro" id="IPR018641">
    <property type="entry name" value="Trfase_1_rSAM/seldom-assoc"/>
</dbReference>
<proteinExistence type="predicted"/>
<evidence type="ECO:0000313" key="1">
    <source>
        <dbReference type="EMBL" id="GAA1729412.1"/>
    </source>
</evidence>
<name>A0ABN2JJD6_9ACTN</name>
<accession>A0ABN2JJD6</accession>
<sequence>MTAPTLLIVAKAPVPGLAKTRIGRVLGHARAAEIAAASLLDTLETAATVGWPVVVAMTGDLSRATRGAEITAALSDVRVVEQRGETFAERLAHAHLDADAGHGVVQVGMDSPQVTRDDYKQAGRALARGTTVLGPASDGGWWLLGVQRGTDAAALADVPMSRDDTADRTIEALGGQVDLLRTLTDMDTWADALAIAADLPGTHLAAVVAEGAAA</sequence>
<organism evidence="1 2">
    <name type="scientific">Aeromicrobium alkaliterrae</name>
    <dbReference type="NCBI Taxonomy" id="302168"/>
    <lineage>
        <taxon>Bacteria</taxon>
        <taxon>Bacillati</taxon>
        <taxon>Actinomycetota</taxon>
        <taxon>Actinomycetes</taxon>
        <taxon>Propionibacteriales</taxon>
        <taxon>Nocardioidaceae</taxon>
        <taxon>Aeromicrobium</taxon>
    </lineage>
</organism>
<dbReference type="RefSeq" id="WP_344197891.1">
    <property type="nucleotide sequence ID" value="NZ_BAAAME010000002.1"/>
</dbReference>
<dbReference type="SUPFAM" id="SSF53448">
    <property type="entry name" value="Nucleotide-diphospho-sugar transferases"/>
    <property type="match status" value="1"/>
</dbReference>